<feature type="transmembrane region" description="Helical" evidence="1">
    <location>
        <begin position="196"/>
        <end position="215"/>
    </location>
</feature>
<name>A0A645DS08_9ZZZZ</name>
<feature type="transmembrane region" description="Helical" evidence="1">
    <location>
        <begin position="68"/>
        <end position="88"/>
    </location>
</feature>
<proteinExistence type="predicted"/>
<sequence>MSASSGSLRKFAISRFVRLYPAFWVACTITFIVVILFGGDHFSATLPQYLANMTMLSGFIGVESIDTAYWSLFIEIKFYILITAILLFKKIKHIEKFLFVWLLISFLAEVLPTLHLLNTTQLTILKKSGYLLITEYSGYFIAGATMFKIWKDGQPLSHKTTIYRLSIIFATLVLVLHQAYESSKQYKGNFGEEINPLIICTIICTFYLVMLLVTLRKTGWFAKHNWTTIGALTYPLYLIHQHIGYIIFNHLTSNPGPSITNITTGISDAHNHLISNPGNEQYLINEHLIFWGTIILSITAAYIINKQIEQRYAPKLNTLLDKITTNLNKTTNH</sequence>
<dbReference type="InterPro" id="IPR050879">
    <property type="entry name" value="Acyltransferase_3"/>
</dbReference>
<feature type="transmembrane region" description="Helical" evidence="1">
    <location>
        <begin position="227"/>
        <end position="248"/>
    </location>
</feature>
<feature type="transmembrane region" description="Helical" evidence="1">
    <location>
        <begin position="162"/>
        <end position="180"/>
    </location>
</feature>
<keyword evidence="1" id="KW-1133">Transmembrane helix</keyword>
<reference evidence="3" key="1">
    <citation type="submission" date="2019-08" db="EMBL/GenBank/DDBJ databases">
        <authorList>
            <person name="Kucharzyk K."/>
            <person name="Murdoch R.W."/>
            <person name="Higgins S."/>
            <person name="Loffler F."/>
        </authorList>
    </citation>
    <scope>NUCLEOTIDE SEQUENCE</scope>
</reference>
<comment type="caution">
    <text evidence="3">The sequence shown here is derived from an EMBL/GenBank/DDBJ whole genome shotgun (WGS) entry which is preliminary data.</text>
</comment>
<dbReference type="GO" id="GO:0009103">
    <property type="term" value="P:lipopolysaccharide biosynthetic process"/>
    <property type="evidence" value="ECO:0007669"/>
    <property type="project" value="TreeGrafter"/>
</dbReference>
<feature type="transmembrane region" description="Helical" evidence="1">
    <location>
        <begin position="97"/>
        <end position="117"/>
    </location>
</feature>
<dbReference type="EMBL" id="VSSQ01038336">
    <property type="protein sequence ID" value="MPM91242.1"/>
    <property type="molecule type" value="Genomic_DNA"/>
</dbReference>
<feature type="transmembrane region" description="Helical" evidence="1">
    <location>
        <begin position="129"/>
        <end position="150"/>
    </location>
</feature>
<feature type="transmembrane region" description="Helical" evidence="1">
    <location>
        <begin position="288"/>
        <end position="305"/>
    </location>
</feature>
<feature type="domain" description="Acyltransferase 3" evidence="2">
    <location>
        <begin position="7"/>
        <end position="304"/>
    </location>
</feature>
<dbReference type="PANTHER" id="PTHR23028">
    <property type="entry name" value="ACETYLTRANSFERASE"/>
    <property type="match status" value="1"/>
</dbReference>
<accession>A0A645DS08</accession>
<dbReference type="Pfam" id="PF01757">
    <property type="entry name" value="Acyl_transf_3"/>
    <property type="match status" value="1"/>
</dbReference>
<organism evidence="3">
    <name type="scientific">bioreactor metagenome</name>
    <dbReference type="NCBI Taxonomy" id="1076179"/>
    <lineage>
        <taxon>unclassified sequences</taxon>
        <taxon>metagenomes</taxon>
        <taxon>ecological metagenomes</taxon>
    </lineage>
</organism>
<dbReference type="PANTHER" id="PTHR23028:SF53">
    <property type="entry name" value="ACYL_TRANSF_3 DOMAIN-CONTAINING PROTEIN"/>
    <property type="match status" value="1"/>
</dbReference>
<gene>
    <name evidence="3" type="ORF">SDC9_138369</name>
</gene>
<feature type="transmembrane region" description="Helical" evidence="1">
    <location>
        <begin position="21"/>
        <end position="39"/>
    </location>
</feature>
<dbReference type="GO" id="GO:0016747">
    <property type="term" value="F:acyltransferase activity, transferring groups other than amino-acyl groups"/>
    <property type="evidence" value="ECO:0007669"/>
    <property type="project" value="InterPro"/>
</dbReference>
<protein>
    <recommendedName>
        <fullName evidence="2">Acyltransferase 3 domain-containing protein</fullName>
    </recommendedName>
</protein>
<dbReference type="InterPro" id="IPR002656">
    <property type="entry name" value="Acyl_transf_3_dom"/>
</dbReference>
<evidence type="ECO:0000259" key="2">
    <source>
        <dbReference type="Pfam" id="PF01757"/>
    </source>
</evidence>
<dbReference type="AlphaFoldDB" id="A0A645DS08"/>
<dbReference type="GO" id="GO:0016020">
    <property type="term" value="C:membrane"/>
    <property type="evidence" value="ECO:0007669"/>
    <property type="project" value="TreeGrafter"/>
</dbReference>
<keyword evidence="1" id="KW-0472">Membrane</keyword>
<keyword evidence="1" id="KW-0812">Transmembrane</keyword>
<evidence type="ECO:0000256" key="1">
    <source>
        <dbReference type="SAM" id="Phobius"/>
    </source>
</evidence>
<evidence type="ECO:0000313" key="3">
    <source>
        <dbReference type="EMBL" id="MPM91242.1"/>
    </source>
</evidence>